<gene>
    <name evidence="1" type="ORF">Taro_027637</name>
</gene>
<comment type="caution">
    <text evidence="1">The sequence shown here is derived from an EMBL/GenBank/DDBJ whole genome shotgun (WGS) entry which is preliminary data.</text>
</comment>
<accession>A0A843VS22</accession>
<dbReference type="AlphaFoldDB" id="A0A843VS22"/>
<proteinExistence type="predicted"/>
<reference evidence="1" key="1">
    <citation type="submission" date="2017-07" db="EMBL/GenBank/DDBJ databases">
        <title>Taro Niue Genome Assembly and Annotation.</title>
        <authorList>
            <person name="Atibalentja N."/>
            <person name="Keating K."/>
            <person name="Fields C.J."/>
        </authorList>
    </citation>
    <scope>NUCLEOTIDE SEQUENCE</scope>
    <source>
        <strain evidence="1">Niue_2</strain>
        <tissue evidence="1">Leaf</tissue>
    </source>
</reference>
<name>A0A843VS22_COLES</name>
<organism evidence="1 2">
    <name type="scientific">Colocasia esculenta</name>
    <name type="common">Wild taro</name>
    <name type="synonym">Arum esculentum</name>
    <dbReference type="NCBI Taxonomy" id="4460"/>
    <lineage>
        <taxon>Eukaryota</taxon>
        <taxon>Viridiplantae</taxon>
        <taxon>Streptophyta</taxon>
        <taxon>Embryophyta</taxon>
        <taxon>Tracheophyta</taxon>
        <taxon>Spermatophyta</taxon>
        <taxon>Magnoliopsida</taxon>
        <taxon>Liliopsida</taxon>
        <taxon>Araceae</taxon>
        <taxon>Aroideae</taxon>
        <taxon>Colocasieae</taxon>
        <taxon>Colocasia</taxon>
    </lineage>
</organism>
<protein>
    <submittedName>
        <fullName evidence="1">Uncharacterized protein</fullName>
    </submittedName>
</protein>
<dbReference type="Proteomes" id="UP000652761">
    <property type="component" value="Unassembled WGS sequence"/>
</dbReference>
<evidence type="ECO:0000313" key="2">
    <source>
        <dbReference type="Proteomes" id="UP000652761"/>
    </source>
</evidence>
<sequence length="98" mass="11181">MACVRPFPVAFHHHYEFSHCSFSLPQPRAHLLLLLRRWCFPYSKGSKGKRRDFYLAIAVSGGPVGDPLWFPFCVLPLLLLLSRFGIRNKSDPSSLPVL</sequence>
<evidence type="ECO:0000313" key="1">
    <source>
        <dbReference type="EMBL" id="MQL94973.1"/>
    </source>
</evidence>
<dbReference type="EMBL" id="NMUH01001737">
    <property type="protein sequence ID" value="MQL94973.1"/>
    <property type="molecule type" value="Genomic_DNA"/>
</dbReference>
<keyword evidence="2" id="KW-1185">Reference proteome</keyword>